<reference evidence="2 3" key="1">
    <citation type="journal article" date="2017" name="Environ. Microbiol.">
        <title>Genomic and physiological analyses of 'Reinekea forsetii' reveal a versatile opportunistic lifestyle during spring algae blooms.</title>
        <authorList>
            <person name="Avci B."/>
            <person name="Hahnke R.L."/>
            <person name="Chafee M."/>
            <person name="Fischer T."/>
            <person name="Gruber-Vodicka H."/>
            <person name="Tegetmeyer H.E."/>
            <person name="Harder J."/>
            <person name="Fuchs B.M."/>
            <person name="Amann R.I."/>
            <person name="Teeling H."/>
        </authorList>
    </citation>
    <scope>NUCLEOTIDE SEQUENCE [LARGE SCALE GENOMIC DNA]</scope>
    <source>
        <strain evidence="2 3">Hel1_31_D35</strain>
    </source>
</reference>
<keyword evidence="1" id="KW-1133">Transmembrane helix</keyword>
<feature type="transmembrane region" description="Helical" evidence="1">
    <location>
        <begin position="12"/>
        <end position="36"/>
    </location>
</feature>
<organism evidence="2 3">
    <name type="scientific">Reinekea forsetii</name>
    <dbReference type="NCBI Taxonomy" id="1336806"/>
    <lineage>
        <taxon>Bacteria</taxon>
        <taxon>Pseudomonadati</taxon>
        <taxon>Pseudomonadota</taxon>
        <taxon>Gammaproteobacteria</taxon>
        <taxon>Oceanospirillales</taxon>
        <taxon>Saccharospirillaceae</taxon>
        <taxon>Reinekea</taxon>
    </lineage>
</organism>
<dbReference type="Pfam" id="PF05751">
    <property type="entry name" value="FixH"/>
    <property type="match status" value="1"/>
</dbReference>
<evidence type="ECO:0000313" key="2">
    <source>
        <dbReference type="EMBL" id="ATX76167.1"/>
    </source>
</evidence>
<keyword evidence="1" id="KW-0472">Membrane</keyword>
<name>A0A2K8KMV9_9GAMM</name>
<evidence type="ECO:0000313" key="3">
    <source>
        <dbReference type="Proteomes" id="UP000229757"/>
    </source>
</evidence>
<evidence type="ECO:0000256" key="1">
    <source>
        <dbReference type="SAM" id="Phobius"/>
    </source>
</evidence>
<keyword evidence="1" id="KW-0812">Transmembrane</keyword>
<gene>
    <name evidence="2" type="primary">ccoH</name>
    <name evidence="2" type="ORF">REIFOR_01010</name>
</gene>
<dbReference type="KEGG" id="rfo:REIFOR_01010"/>
<dbReference type="InterPro" id="IPR008620">
    <property type="entry name" value="FixH"/>
</dbReference>
<dbReference type="EMBL" id="CP011797">
    <property type="protein sequence ID" value="ATX76167.1"/>
    <property type="molecule type" value="Genomic_DNA"/>
</dbReference>
<protein>
    <submittedName>
        <fullName evidence="2">Cytochrome c oxidase maturation protein CcoH</fullName>
    </submittedName>
</protein>
<dbReference type="RefSeq" id="WP_100256527.1">
    <property type="nucleotide sequence ID" value="NZ_CP011797.1"/>
</dbReference>
<dbReference type="AlphaFoldDB" id="A0A2K8KMV9"/>
<dbReference type="OrthoDB" id="5295180at2"/>
<sequence>MSELEGPWYKQFWLWFIVSPLLVVFVLGFTMLYLAIKTNDGVVVDNYYKDGKGIFVRKDEDALARAQNLRADLLWIDDKLLVTLSGDLTPLPEALRLLFIFPTAKAGDVSVLLQHQGLGQYQGRLTKPVIGKRQLQIQPIGESVNWRLHGSGIVPPASASMILLPKQQ</sequence>
<keyword evidence="3" id="KW-1185">Reference proteome</keyword>
<proteinExistence type="predicted"/>
<dbReference type="Proteomes" id="UP000229757">
    <property type="component" value="Chromosome"/>
</dbReference>
<accession>A0A2K8KMV9</accession>